<feature type="transmembrane region" description="Helical" evidence="7">
    <location>
        <begin position="6"/>
        <end position="23"/>
    </location>
</feature>
<gene>
    <name evidence="9" type="primary">yadS</name>
    <name evidence="9" type="ORF">NCTC11967_01481</name>
</gene>
<comment type="caution">
    <text evidence="9">The sequence shown here is derived from an EMBL/GenBank/DDBJ whole genome shotgun (WGS) entry which is preliminary data.</text>
</comment>
<evidence type="ECO:0000259" key="8">
    <source>
        <dbReference type="Pfam" id="PF03458"/>
    </source>
</evidence>
<dbReference type="Pfam" id="PF03458">
    <property type="entry name" value="Gly_transporter"/>
    <property type="match status" value="2"/>
</dbReference>
<feature type="transmembrane region" description="Helical" evidence="7">
    <location>
        <begin position="149"/>
        <end position="169"/>
    </location>
</feature>
<evidence type="ECO:0000256" key="5">
    <source>
        <dbReference type="ARBA" id="ARBA00022989"/>
    </source>
</evidence>
<dbReference type="AlphaFoldDB" id="A0AB38FTG5"/>
<feature type="transmembrane region" description="Helical" evidence="7">
    <location>
        <begin position="30"/>
        <end position="50"/>
    </location>
</feature>
<feature type="domain" description="Glycine transporter" evidence="8">
    <location>
        <begin position="92"/>
        <end position="164"/>
    </location>
</feature>
<reference evidence="9 10" key="1">
    <citation type="submission" date="2018-06" db="EMBL/GenBank/DDBJ databases">
        <authorList>
            <consortium name="Pathogen Informatics"/>
            <person name="Doyle S."/>
        </authorList>
    </citation>
    <scope>NUCLEOTIDE SEQUENCE [LARGE SCALE GENOMIC DNA]</scope>
    <source>
        <strain evidence="9 10">NCTC11967</strain>
    </source>
</reference>
<dbReference type="InterPro" id="IPR005115">
    <property type="entry name" value="Gly_transporter"/>
</dbReference>
<evidence type="ECO:0000256" key="1">
    <source>
        <dbReference type="ARBA" id="ARBA00004651"/>
    </source>
</evidence>
<name>A0AB38FTG5_9ENTR</name>
<feature type="transmembrane region" description="Helical" evidence="7">
    <location>
        <begin position="117"/>
        <end position="137"/>
    </location>
</feature>
<comment type="subcellular location">
    <subcellularLocation>
        <location evidence="1">Cell membrane</location>
        <topology evidence="1">Multi-pass membrane protein</topology>
    </subcellularLocation>
</comment>
<sequence>MLVYWLDIVGTAVFAISGVLLAGKLRMDPFGVLVLGVVTAVGGGTIRDMALANGPVFWVKDPTDLVVAMITSMLTILLVRQPRRLPKWILPVLDAVGLAVFVGIGVNKAFIAGTGPLVAICMGVITGVGGGIIRDVLAREIPMILRTEIYATACIVGGIVHATAHYTFAMSLETSAMLGMLVTLVIRLAAIRWHLKLPTFTLDDNGRQGK</sequence>
<evidence type="ECO:0000256" key="2">
    <source>
        <dbReference type="ARBA" id="ARBA00008193"/>
    </source>
</evidence>
<feature type="transmembrane region" description="Helical" evidence="7">
    <location>
        <begin position="175"/>
        <end position="195"/>
    </location>
</feature>
<feature type="transmembrane region" description="Helical" evidence="7">
    <location>
        <begin position="88"/>
        <end position="111"/>
    </location>
</feature>
<evidence type="ECO:0000313" key="10">
    <source>
        <dbReference type="Proteomes" id="UP000251313"/>
    </source>
</evidence>
<keyword evidence="6 7" id="KW-0472">Membrane</keyword>
<evidence type="ECO:0000256" key="4">
    <source>
        <dbReference type="ARBA" id="ARBA00022692"/>
    </source>
</evidence>
<dbReference type="PANTHER" id="PTHR30506:SF3">
    <property type="entry name" value="UPF0126 INNER MEMBRANE PROTEIN YADS-RELATED"/>
    <property type="match status" value="1"/>
</dbReference>
<feature type="domain" description="Glycine transporter" evidence="8">
    <location>
        <begin position="4"/>
        <end position="79"/>
    </location>
</feature>
<dbReference type="EMBL" id="UAVL01000004">
    <property type="protein sequence ID" value="SQA62495.1"/>
    <property type="molecule type" value="Genomic_DNA"/>
</dbReference>
<keyword evidence="3" id="KW-1003">Cell membrane</keyword>
<evidence type="ECO:0000256" key="3">
    <source>
        <dbReference type="ARBA" id="ARBA00022475"/>
    </source>
</evidence>
<dbReference type="GO" id="GO:0005886">
    <property type="term" value="C:plasma membrane"/>
    <property type="evidence" value="ECO:0007669"/>
    <property type="project" value="UniProtKB-SubCell"/>
</dbReference>
<dbReference type="NCBIfam" id="NF007874">
    <property type="entry name" value="PRK10578.1"/>
    <property type="match status" value="1"/>
</dbReference>
<proteinExistence type="inferred from homology"/>
<evidence type="ECO:0000256" key="7">
    <source>
        <dbReference type="SAM" id="Phobius"/>
    </source>
</evidence>
<evidence type="ECO:0000313" key="9">
    <source>
        <dbReference type="EMBL" id="SQA62495.1"/>
    </source>
</evidence>
<keyword evidence="5 7" id="KW-1133">Transmembrane helix</keyword>
<feature type="transmembrane region" description="Helical" evidence="7">
    <location>
        <begin position="62"/>
        <end position="79"/>
    </location>
</feature>
<keyword evidence="4 7" id="KW-0812">Transmembrane</keyword>
<dbReference type="RefSeq" id="WP_006817204.1">
    <property type="nucleotide sequence ID" value="NZ_CABKQJ010000004.1"/>
</dbReference>
<dbReference type="PANTHER" id="PTHR30506">
    <property type="entry name" value="INNER MEMBRANE PROTEIN"/>
    <property type="match status" value="1"/>
</dbReference>
<accession>A0AB38FTG5</accession>
<dbReference type="Proteomes" id="UP000251313">
    <property type="component" value="Unassembled WGS sequence"/>
</dbReference>
<evidence type="ECO:0000256" key="6">
    <source>
        <dbReference type="ARBA" id="ARBA00023136"/>
    </source>
</evidence>
<organism evidence="9 10">
    <name type="scientific">Yokenella regensburgei</name>
    <dbReference type="NCBI Taxonomy" id="158877"/>
    <lineage>
        <taxon>Bacteria</taxon>
        <taxon>Pseudomonadati</taxon>
        <taxon>Pseudomonadota</taxon>
        <taxon>Gammaproteobacteria</taxon>
        <taxon>Enterobacterales</taxon>
        <taxon>Enterobacteriaceae</taxon>
        <taxon>Yokenella</taxon>
    </lineage>
</organism>
<comment type="similarity">
    <text evidence="2">Belongs to the UPF0126 family.</text>
</comment>
<protein>
    <submittedName>
        <fullName evidence="9">Predicted membrane protein</fullName>
    </submittedName>
</protein>